<dbReference type="FunFam" id="2.40.50.140:FF:000002">
    <property type="entry name" value="Translation initiation factor IF-1"/>
    <property type="match status" value="1"/>
</dbReference>
<dbReference type="Gene3D" id="2.40.50.140">
    <property type="entry name" value="Nucleic acid-binding proteins"/>
    <property type="match status" value="1"/>
</dbReference>
<dbReference type="GO" id="GO:0003723">
    <property type="term" value="F:RNA binding"/>
    <property type="evidence" value="ECO:0007669"/>
    <property type="project" value="InterPro"/>
</dbReference>
<dbReference type="SMART" id="SM00316">
    <property type="entry name" value="S1"/>
    <property type="match status" value="1"/>
</dbReference>
<evidence type="ECO:0000256" key="7">
    <source>
        <dbReference type="PROSITE-ProRule" id="PRU00181"/>
    </source>
</evidence>
<keyword evidence="5 7" id="KW-0648">Protein biosynthesis</keyword>
<dbReference type="PANTHER" id="PTHR33370">
    <property type="entry name" value="TRANSLATION INITIATION FACTOR IF-1, CHLOROPLASTIC"/>
    <property type="match status" value="1"/>
</dbReference>
<dbReference type="Proteomes" id="UP001497516">
    <property type="component" value="Chromosome 1"/>
</dbReference>
<evidence type="ECO:0000313" key="11">
    <source>
        <dbReference type="Proteomes" id="UP001497516"/>
    </source>
</evidence>
<gene>
    <name evidence="10" type="ORF">LTRI10_LOCUS492</name>
</gene>
<evidence type="ECO:0000256" key="3">
    <source>
        <dbReference type="ARBA" id="ARBA00011599"/>
    </source>
</evidence>
<evidence type="ECO:0000313" key="10">
    <source>
        <dbReference type="EMBL" id="CAL1352527.1"/>
    </source>
</evidence>
<dbReference type="EMBL" id="OZ034813">
    <property type="protein sequence ID" value="CAL1352527.1"/>
    <property type="molecule type" value="Genomic_DNA"/>
</dbReference>
<feature type="compositionally biased region" description="Low complexity" evidence="8">
    <location>
        <begin position="52"/>
        <end position="68"/>
    </location>
</feature>
<evidence type="ECO:0000259" key="9">
    <source>
        <dbReference type="PROSITE" id="PS50832"/>
    </source>
</evidence>
<evidence type="ECO:0000256" key="2">
    <source>
        <dbReference type="ARBA" id="ARBA00010939"/>
    </source>
</evidence>
<organism evidence="10 11">
    <name type="scientific">Linum trigynum</name>
    <dbReference type="NCBI Taxonomy" id="586398"/>
    <lineage>
        <taxon>Eukaryota</taxon>
        <taxon>Viridiplantae</taxon>
        <taxon>Streptophyta</taxon>
        <taxon>Embryophyta</taxon>
        <taxon>Tracheophyta</taxon>
        <taxon>Spermatophyta</taxon>
        <taxon>Magnoliopsida</taxon>
        <taxon>eudicotyledons</taxon>
        <taxon>Gunneridae</taxon>
        <taxon>Pentapetalae</taxon>
        <taxon>rosids</taxon>
        <taxon>fabids</taxon>
        <taxon>Malpighiales</taxon>
        <taxon>Linaceae</taxon>
        <taxon>Linum</taxon>
    </lineage>
</organism>
<evidence type="ECO:0000256" key="8">
    <source>
        <dbReference type="SAM" id="MobiDB-lite"/>
    </source>
</evidence>
<comment type="subunit">
    <text evidence="3">Component of the 30S ribosomal translation pre-initiation complex which assembles on the 30S ribosome in the order IF-2 and IF-3, IF-1 and N-formylmethionyl-tRNA(fMet); mRNA recruitment can occur at any time during PIC assembly.</text>
</comment>
<feature type="domain" description="S1-like" evidence="9">
    <location>
        <begin position="69"/>
        <end position="144"/>
    </location>
</feature>
<dbReference type="InterPro" id="IPR003029">
    <property type="entry name" value="S1_domain"/>
</dbReference>
<protein>
    <recommendedName>
        <fullName evidence="6">Translation initiation factor IF-1, chloroplastic</fullName>
    </recommendedName>
</protein>
<dbReference type="PANTHER" id="PTHR33370:SF1">
    <property type="entry name" value="TRANSLATION INITIATION FACTOR IF-1, CHLOROPLASTIC"/>
    <property type="match status" value="1"/>
</dbReference>
<dbReference type="AlphaFoldDB" id="A0AAV2C7P6"/>
<dbReference type="InterPro" id="IPR004368">
    <property type="entry name" value="TIF_IF1"/>
</dbReference>
<evidence type="ECO:0000256" key="5">
    <source>
        <dbReference type="ARBA" id="ARBA00022917"/>
    </source>
</evidence>
<comment type="function">
    <text evidence="1">One of the essential components for the initiation of protein synthesis. Stabilizes the binding of IF-2 and IF-3 on the 30S subunit to which N-formylmethionyl-tRNA(fMet) subsequently binds. Helps modulate mRNA selection, yielding the 30S pre-initiation complex (PIC). Upon addition of the 50S ribosomal subunit IF-1, IF-2 and IF-3 are released leaving the mature 70S translation initiation complex.</text>
</comment>
<name>A0AAV2C7P6_9ROSI</name>
<dbReference type="InterPro" id="IPR006196">
    <property type="entry name" value="RNA-binding_domain_S1_IF1"/>
</dbReference>
<evidence type="ECO:0000256" key="1">
    <source>
        <dbReference type="ARBA" id="ARBA00003935"/>
    </source>
</evidence>
<dbReference type="GO" id="GO:0043022">
    <property type="term" value="F:ribosome binding"/>
    <property type="evidence" value="ECO:0007669"/>
    <property type="project" value="TreeGrafter"/>
</dbReference>
<reference evidence="10 11" key="1">
    <citation type="submission" date="2024-04" db="EMBL/GenBank/DDBJ databases">
        <authorList>
            <person name="Fracassetti M."/>
        </authorList>
    </citation>
    <scope>NUCLEOTIDE SEQUENCE [LARGE SCALE GENOMIC DNA]</scope>
</reference>
<sequence length="151" mass="16252">MACSAAASIYAPAALFSTTSAEKPASSFPRFPTAFFGCSASSPPGLNLIASSPGRSSASYSSSATASATKANPTGEQKWTYEGSVTESLPNGMFRIRLDNEDLIIGYISGKIRKNFVRILPGDRVRVEVSRYDVSRGRIIYRLRNRDPSSD</sequence>
<dbReference type="GO" id="GO:0005829">
    <property type="term" value="C:cytosol"/>
    <property type="evidence" value="ECO:0007669"/>
    <property type="project" value="TreeGrafter"/>
</dbReference>
<feature type="compositionally biased region" description="Polar residues" evidence="8">
    <location>
        <begin position="69"/>
        <end position="79"/>
    </location>
</feature>
<dbReference type="GO" id="GO:0003743">
    <property type="term" value="F:translation initiation factor activity"/>
    <property type="evidence" value="ECO:0007669"/>
    <property type="project" value="UniProtKB-UniRule"/>
</dbReference>
<keyword evidence="4 7" id="KW-0396">Initiation factor</keyword>
<dbReference type="SUPFAM" id="SSF50249">
    <property type="entry name" value="Nucleic acid-binding proteins"/>
    <property type="match status" value="1"/>
</dbReference>
<dbReference type="CDD" id="cd04451">
    <property type="entry name" value="S1_IF1"/>
    <property type="match status" value="1"/>
</dbReference>
<dbReference type="Pfam" id="PF01176">
    <property type="entry name" value="eIF-1a"/>
    <property type="match status" value="1"/>
</dbReference>
<feature type="region of interest" description="Disordered" evidence="8">
    <location>
        <begin position="52"/>
        <end position="79"/>
    </location>
</feature>
<evidence type="ECO:0000256" key="4">
    <source>
        <dbReference type="ARBA" id="ARBA00022540"/>
    </source>
</evidence>
<keyword evidence="11" id="KW-1185">Reference proteome</keyword>
<evidence type="ECO:0000256" key="6">
    <source>
        <dbReference type="ARBA" id="ARBA00068272"/>
    </source>
</evidence>
<dbReference type="HAMAP" id="MF_00075">
    <property type="entry name" value="IF_1"/>
    <property type="match status" value="1"/>
</dbReference>
<dbReference type="NCBIfam" id="TIGR00008">
    <property type="entry name" value="infA"/>
    <property type="match status" value="1"/>
</dbReference>
<accession>A0AAV2C7P6</accession>
<comment type="similarity">
    <text evidence="2">Belongs to the IF-1 family.</text>
</comment>
<proteinExistence type="inferred from homology"/>
<dbReference type="PROSITE" id="PS50832">
    <property type="entry name" value="S1_IF1_TYPE"/>
    <property type="match status" value="1"/>
</dbReference>
<dbReference type="InterPro" id="IPR012340">
    <property type="entry name" value="NA-bd_OB-fold"/>
</dbReference>